<evidence type="ECO:0000259" key="4">
    <source>
        <dbReference type="Pfam" id="PF00881"/>
    </source>
</evidence>
<keyword evidence="2" id="KW-0288">FMN</keyword>
<keyword evidence="1" id="KW-0285">Flavoprotein</keyword>
<dbReference type="SUPFAM" id="SSF55469">
    <property type="entry name" value="FMN-dependent nitroreductase-like"/>
    <property type="match status" value="1"/>
</dbReference>
<feature type="domain" description="Nitroreductase" evidence="4">
    <location>
        <begin position="244"/>
        <end position="309"/>
    </location>
</feature>
<dbReference type="InterPro" id="IPR029479">
    <property type="entry name" value="Nitroreductase"/>
</dbReference>
<evidence type="ECO:0000256" key="1">
    <source>
        <dbReference type="ARBA" id="ARBA00022630"/>
    </source>
</evidence>
<reference evidence="5" key="2">
    <citation type="journal article" date="2016" name="Front. Microbiol.">
        <title>The Regulatory Protein RosR Affects Rhizobium leguminosarum bv. trifolii Protein Profiles, Cell Surface Properties, and Symbiosis with Clover.</title>
        <authorList>
            <person name="Rachwal K."/>
            <person name="Boguszewska A."/>
            <person name="Kopcinska J."/>
            <person name="Karas M."/>
            <person name="Tchorzewski M."/>
            <person name="Janczarek M."/>
        </authorList>
    </citation>
    <scope>NUCLEOTIDE SEQUENCE</scope>
    <source>
        <strain evidence="5">Rt24.2</strain>
    </source>
</reference>
<name>A0A1B8RCZ8_RHILT</name>
<evidence type="ECO:0000313" key="5">
    <source>
        <dbReference type="EMBL" id="AOO90426.1"/>
    </source>
</evidence>
<accession>A0A1B8RCZ8</accession>
<dbReference type="Pfam" id="PF00881">
    <property type="entry name" value="Nitroreductase"/>
    <property type="match status" value="2"/>
</dbReference>
<sequence>MPSAKAVPSASSFQNRARTAWRLFANFAYDYRRFRRASFIDGAQSRENRRAHIHLLAHMLEYGMSLSNPRNGFGMDKVRLLAVETRRYIEQHGRDASADISLSVLSAYVDFNAEQGDVSEAQALLDDLLVVAGAGHNIRLGGSETVSAAEIVRHARMDFVSFMEARHSVRQYDSNRTVAFEKIERAIRAAQQSPSSCNRQTCRVYAFTEKPSIARVLAHHDGNRGFGEQLGGVFVVTVDLSHWNTVGERNQGWVDGGMFAMTLALGLHAEGLGACMLNWSAAREQDIKMRTCVGIPDNEIIITLIGFGHMRDEFRVPVSARKPIDMVLTREPPLR</sequence>
<dbReference type="RefSeq" id="WP_065276538.1">
    <property type="nucleotide sequence ID" value="NZ_MAMO01000022.1"/>
</dbReference>
<protein>
    <submittedName>
        <fullName evidence="5">Nitroreductase</fullName>
    </submittedName>
</protein>
<organism evidence="5">
    <name type="scientific">Rhizobium leguminosarum bv. trifolii</name>
    <dbReference type="NCBI Taxonomy" id="386"/>
    <lineage>
        <taxon>Bacteria</taxon>
        <taxon>Pseudomonadati</taxon>
        <taxon>Pseudomonadota</taxon>
        <taxon>Alphaproteobacteria</taxon>
        <taxon>Hyphomicrobiales</taxon>
        <taxon>Rhizobiaceae</taxon>
        <taxon>Rhizobium/Agrobacterium group</taxon>
        <taxon>Rhizobium</taxon>
    </lineage>
</organism>
<proteinExistence type="predicted"/>
<keyword evidence="3" id="KW-0560">Oxidoreductase</keyword>
<feature type="domain" description="Nitroreductase" evidence="4">
    <location>
        <begin position="164"/>
        <end position="210"/>
    </location>
</feature>
<dbReference type="PANTHER" id="PTHR23026:SF90">
    <property type="entry name" value="IODOTYROSINE DEIODINASE 1"/>
    <property type="match status" value="1"/>
</dbReference>
<evidence type="ECO:0000256" key="2">
    <source>
        <dbReference type="ARBA" id="ARBA00022643"/>
    </source>
</evidence>
<dbReference type="EMBL" id="KX488062">
    <property type="protein sequence ID" value="AOO90426.1"/>
    <property type="molecule type" value="Genomic_DNA"/>
</dbReference>
<dbReference type="InterPro" id="IPR050627">
    <property type="entry name" value="Nitroreductase/BluB"/>
</dbReference>
<dbReference type="Gene3D" id="3.40.109.10">
    <property type="entry name" value="NADH Oxidase"/>
    <property type="match status" value="1"/>
</dbReference>
<reference evidence="5" key="1">
    <citation type="journal article" date="2015" name="BMC Genomics">
        <title>Transcriptome profiling of a Rhizobium leguminosarum bv. trifolii rosR mutant reveals the role of the transcriptional regulator RosR in motility, synthesis of cell-surface components, and other cellular processes.</title>
        <authorList>
            <person name="Rachwal K."/>
            <person name="Matczynska E."/>
            <person name="Janczarek M."/>
        </authorList>
    </citation>
    <scope>NUCLEOTIDE SEQUENCE</scope>
    <source>
        <strain evidence="5">Rt24.2</strain>
    </source>
</reference>
<dbReference type="PANTHER" id="PTHR23026">
    <property type="entry name" value="NADPH NITROREDUCTASE"/>
    <property type="match status" value="1"/>
</dbReference>
<dbReference type="InterPro" id="IPR000415">
    <property type="entry name" value="Nitroreductase-like"/>
</dbReference>
<dbReference type="AlphaFoldDB" id="A0A1B8RCZ8"/>
<evidence type="ECO:0000256" key="3">
    <source>
        <dbReference type="ARBA" id="ARBA00023002"/>
    </source>
</evidence>
<dbReference type="GO" id="GO:0016491">
    <property type="term" value="F:oxidoreductase activity"/>
    <property type="evidence" value="ECO:0007669"/>
    <property type="project" value="UniProtKB-KW"/>
</dbReference>